<keyword evidence="2" id="KW-1185">Reference proteome</keyword>
<reference evidence="1" key="1">
    <citation type="journal article" date="2023" name="G3 (Bethesda)">
        <title>A reference genome for the long-term kleptoplast-retaining sea slug Elysia crispata morphotype clarki.</title>
        <authorList>
            <person name="Eastman K.E."/>
            <person name="Pendleton A.L."/>
            <person name="Shaikh M.A."/>
            <person name="Suttiyut T."/>
            <person name="Ogas R."/>
            <person name="Tomko P."/>
            <person name="Gavelis G."/>
            <person name="Widhalm J.R."/>
            <person name="Wisecaver J.H."/>
        </authorList>
    </citation>
    <scope>NUCLEOTIDE SEQUENCE</scope>
    <source>
        <strain evidence="1">ECLA1</strain>
    </source>
</reference>
<protein>
    <submittedName>
        <fullName evidence="1">Uncharacterized protein</fullName>
    </submittedName>
</protein>
<dbReference type="AlphaFoldDB" id="A0AAE0Y395"/>
<evidence type="ECO:0000313" key="1">
    <source>
        <dbReference type="EMBL" id="KAK3731656.1"/>
    </source>
</evidence>
<proteinExistence type="predicted"/>
<sequence>MSVLIVDITSFYRRLHYNSSILRYEGLITKNCCRKGLEHHLLNLKEVIDVEENQRDFSLMRLAAEALDQSVMHVTFLVTDVLS</sequence>
<comment type="caution">
    <text evidence="1">The sequence shown here is derived from an EMBL/GenBank/DDBJ whole genome shotgun (WGS) entry which is preliminary data.</text>
</comment>
<organism evidence="1 2">
    <name type="scientific">Elysia crispata</name>
    <name type="common">lettuce slug</name>
    <dbReference type="NCBI Taxonomy" id="231223"/>
    <lineage>
        <taxon>Eukaryota</taxon>
        <taxon>Metazoa</taxon>
        <taxon>Spiralia</taxon>
        <taxon>Lophotrochozoa</taxon>
        <taxon>Mollusca</taxon>
        <taxon>Gastropoda</taxon>
        <taxon>Heterobranchia</taxon>
        <taxon>Euthyneura</taxon>
        <taxon>Panpulmonata</taxon>
        <taxon>Sacoglossa</taxon>
        <taxon>Placobranchoidea</taxon>
        <taxon>Plakobranchidae</taxon>
        <taxon>Elysia</taxon>
    </lineage>
</organism>
<evidence type="ECO:0000313" key="2">
    <source>
        <dbReference type="Proteomes" id="UP001283361"/>
    </source>
</evidence>
<accession>A0AAE0Y395</accession>
<name>A0AAE0Y395_9GAST</name>
<gene>
    <name evidence="1" type="ORF">RRG08_035327</name>
</gene>
<dbReference type="EMBL" id="JAWDGP010006989">
    <property type="protein sequence ID" value="KAK3731656.1"/>
    <property type="molecule type" value="Genomic_DNA"/>
</dbReference>
<dbReference type="Proteomes" id="UP001283361">
    <property type="component" value="Unassembled WGS sequence"/>
</dbReference>